<evidence type="ECO:0000313" key="7">
    <source>
        <dbReference type="Proteomes" id="UP000325113"/>
    </source>
</evidence>
<dbReference type="Proteomes" id="UP000325113">
    <property type="component" value="Unassembled WGS sequence"/>
</dbReference>
<dbReference type="Proteomes" id="UP000323011">
    <property type="component" value="Unassembled WGS sequence"/>
</dbReference>
<dbReference type="EMBL" id="VLTO01000012">
    <property type="protein sequence ID" value="KAA0175781.1"/>
    <property type="molecule type" value="Genomic_DNA"/>
</dbReference>
<evidence type="ECO:0000313" key="5">
    <source>
        <dbReference type="Proteomes" id="UP000322899"/>
    </source>
</evidence>
<proteinExistence type="predicted"/>
<dbReference type="OrthoDB" id="10318156at2759"/>
<evidence type="ECO:0000313" key="3">
    <source>
        <dbReference type="EMBL" id="KAA0161138.1"/>
    </source>
</evidence>
<evidence type="ECO:0000256" key="1">
    <source>
        <dbReference type="SAM" id="SignalP"/>
    </source>
</evidence>
<name>A0A5A8D7I5_CAFRO</name>
<dbReference type="Proteomes" id="UP000322899">
    <property type="component" value="Unassembled WGS sequence"/>
</dbReference>
<feature type="signal peptide" evidence="1">
    <location>
        <begin position="1"/>
        <end position="15"/>
    </location>
</feature>
<evidence type="ECO:0000313" key="2">
    <source>
        <dbReference type="EMBL" id="KAA0153425.1"/>
    </source>
</evidence>
<accession>A0A5A8D7I5</accession>
<dbReference type="AlphaFoldDB" id="A0A5A8D7I5"/>
<comment type="caution">
    <text evidence="3">The sequence shown here is derived from an EMBL/GenBank/DDBJ whole genome shotgun (WGS) entry which is preliminary data.</text>
</comment>
<keyword evidence="6" id="KW-1185">Reference proteome</keyword>
<dbReference type="EMBL" id="VLTM01000038">
    <property type="protein sequence ID" value="KAA0161138.1"/>
    <property type="molecule type" value="Genomic_DNA"/>
</dbReference>
<feature type="chain" id="PRO_5036365931" description="Generative cell specific-1/HAP2 domain-containing protein" evidence="1">
    <location>
        <begin position="16"/>
        <end position="306"/>
    </location>
</feature>
<dbReference type="EMBL" id="VLTN01000016">
    <property type="protein sequence ID" value="KAA0153425.1"/>
    <property type="molecule type" value="Genomic_DNA"/>
</dbReference>
<evidence type="ECO:0000313" key="6">
    <source>
        <dbReference type="Proteomes" id="UP000323011"/>
    </source>
</evidence>
<evidence type="ECO:0000313" key="4">
    <source>
        <dbReference type="EMBL" id="KAA0175781.1"/>
    </source>
</evidence>
<gene>
    <name evidence="4" type="ORF">FNF27_02867</name>
    <name evidence="2" type="ORF">FNF29_03242</name>
    <name evidence="3" type="ORF">FNF31_03979</name>
</gene>
<sequence length="306" mass="33049">MRSIIAALCVAAAVAVPTFPLDWQAITTDSILLNQGGSVNPDGSVCCSANAPQCKIQTAFQMARQYFAYSKNLTAMKNPDNSGVITDYSVGKEYQVDGQGNCQAYCPLPNRGNELFPFAIDPNATLVGSTQCGAQTCQHWRFVEVIPILNITMEETDSFVATVNGAPAPVYITQHIEPLGEQIGDENQTFSQWQDMDGKTFAPSVFTVVGAASCPMSQQCQGDDDGQNKQDDMPMTENSELFLRFGMNVPGEGRRSVLFSETAVRFEAAQAAAKRTQKLSAALEEQIAMVPAHLQASARAALMARL</sequence>
<evidence type="ECO:0008006" key="8">
    <source>
        <dbReference type="Google" id="ProtNLM"/>
    </source>
</evidence>
<keyword evidence="1" id="KW-0732">Signal</keyword>
<reference evidence="5 6" key="1">
    <citation type="submission" date="2019-07" db="EMBL/GenBank/DDBJ databases">
        <title>Genomes of Cafeteria roenbergensis.</title>
        <authorList>
            <person name="Fischer M.G."/>
            <person name="Hackl T."/>
            <person name="Roman M."/>
        </authorList>
    </citation>
    <scope>NUCLEOTIDE SEQUENCE [LARGE SCALE GENOMIC DNA]</scope>
    <source>
        <strain evidence="2 6">BVI</strain>
        <strain evidence="3 7">Cflag</strain>
        <strain evidence="4 5">E4-10P</strain>
    </source>
</reference>
<protein>
    <recommendedName>
        <fullName evidence="8">Generative cell specific-1/HAP2 domain-containing protein</fullName>
    </recommendedName>
</protein>
<organism evidence="3 7">
    <name type="scientific">Cafeteria roenbergensis</name>
    <name type="common">Marine flagellate</name>
    <dbReference type="NCBI Taxonomy" id="33653"/>
    <lineage>
        <taxon>Eukaryota</taxon>
        <taxon>Sar</taxon>
        <taxon>Stramenopiles</taxon>
        <taxon>Bigyra</taxon>
        <taxon>Opalozoa</taxon>
        <taxon>Bicosoecida</taxon>
        <taxon>Cafeteriaceae</taxon>
        <taxon>Cafeteria</taxon>
    </lineage>
</organism>